<dbReference type="AlphaFoldDB" id="A0A7I7S098"/>
<evidence type="ECO:0000313" key="3">
    <source>
        <dbReference type="EMBL" id="BBY49696.1"/>
    </source>
</evidence>
<evidence type="ECO:0000256" key="1">
    <source>
        <dbReference type="SAM" id="MobiDB-lite"/>
    </source>
</evidence>
<keyword evidence="2" id="KW-0812">Transmembrane</keyword>
<name>A0A7I7S098_9MYCO</name>
<gene>
    <name evidence="3" type="ORF">MARA_31640</name>
</gene>
<keyword evidence="2" id="KW-0472">Membrane</keyword>
<feature type="transmembrane region" description="Helical" evidence="2">
    <location>
        <begin position="6"/>
        <end position="25"/>
    </location>
</feature>
<geneLocation type="plasmid" evidence="4">
    <name>pjcm18538 dna</name>
</geneLocation>
<organism evidence="3 4">
    <name type="scientific">Mycolicibacterium arabiense</name>
    <dbReference type="NCBI Taxonomy" id="1286181"/>
    <lineage>
        <taxon>Bacteria</taxon>
        <taxon>Bacillati</taxon>
        <taxon>Actinomycetota</taxon>
        <taxon>Actinomycetes</taxon>
        <taxon>Mycobacteriales</taxon>
        <taxon>Mycobacteriaceae</taxon>
        <taxon>Mycolicibacterium</taxon>
    </lineage>
</organism>
<protein>
    <submittedName>
        <fullName evidence="3">Uncharacterized protein</fullName>
    </submittedName>
</protein>
<sequence length="82" mass="9174">MSEWVAPVLTLAVIAIVIRGLFWYFTQIRKGRADHLVSPDWPDMVRPGSWELDVAGPRSETSEFYDPDDPSNRRAGGVGDIS</sequence>
<dbReference type="Proteomes" id="UP000467428">
    <property type="component" value="Chromosome"/>
</dbReference>
<accession>A0A7I7S098</accession>
<keyword evidence="4" id="KW-1185">Reference proteome</keyword>
<dbReference type="EMBL" id="AP022593">
    <property type="protein sequence ID" value="BBY49696.1"/>
    <property type="molecule type" value="Genomic_DNA"/>
</dbReference>
<keyword evidence="2" id="KW-1133">Transmembrane helix</keyword>
<evidence type="ECO:0000313" key="4">
    <source>
        <dbReference type="Proteomes" id="UP000467428"/>
    </source>
</evidence>
<evidence type="ECO:0000256" key="2">
    <source>
        <dbReference type="SAM" id="Phobius"/>
    </source>
</evidence>
<reference evidence="3 4" key="1">
    <citation type="journal article" date="2019" name="Emerg. Microbes Infect.">
        <title>Comprehensive subspecies identification of 175 nontuberculous mycobacteria species based on 7547 genomic profiles.</title>
        <authorList>
            <person name="Matsumoto Y."/>
            <person name="Kinjo T."/>
            <person name="Motooka D."/>
            <person name="Nabeya D."/>
            <person name="Jung N."/>
            <person name="Uechi K."/>
            <person name="Horii T."/>
            <person name="Iida T."/>
            <person name="Fujita J."/>
            <person name="Nakamura S."/>
        </authorList>
    </citation>
    <scope>NUCLEOTIDE SEQUENCE [LARGE SCALE GENOMIC DNA]</scope>
    <source>
        <strain evidence="3 4">JCM 18538</strain>
    </source>
</reference>
<proteinExistence type="predicted"/>
<dbReference type="KEGG" id="marz:MARA_31640"/>
<feature type="region of interest" description="Disordered" evidence="1">
    <location>
        <begin position="59"/>
        <end position="82"/>
    </location>
</feature>
<dbReference type="RefSeq" id="WP_163919285.1">
    <property type="nucleotide sequence ID" value="NZ_AP022593.1"/>
</dbReference>